<accession>A0ABR3XLM3</accession>
<dbReference type="Gene3D" id="3.80.10.10">
    <property type="entry name" value="Ribonuclease Inhibitor"/>
    <property type="match status" value="2"/>
</dbReference>
<dbReference type="Pfam" id="PF23550">
    <property type="entry name" value="zf_Tbcl_Rhp7"/>
    <property type="match status" value="1"/>
</dbReference>
<dbReference type="EMBL" id="JAZHXJ010000071">
    <property type="protein sequence ID" value="KAL1876895.1"/>
    <property type="molecule type" value="Genomic_DNA"/>
</dbReference>
<feature type="compositionally biased region" description="Basic and acidic residues" evidence="1">
    <location>
        <begin position="28"/>
        <end position="38"/>
    </location>
</feature>
<feature type="domain" description="DNA repair protein rhp7 treble clef" evidence="2">
    <location>
        <begin position="135"/>
        <end position="173"/>
    </location>
</feature>
<feature type="compositionally biased region" description="Basic and acidic residues" evidence="1">
    <location>
        <begin position="83"/>
        <end position="98"/>
    </location>
</feature>
<keyword evidence="4" id="KW-1185">Reference proteome</keyword>
<feature type="compositionally biased region" description="Polar residues" evidence="1">
    <location>
        <begin position="54"/>
        <end position="67"/>
    </location>
</feature>
<evidence type="ECO:0000256" key="1">
    <source>
        <dbReference type="SAM" id="MobiDB-lite"/>
    </source>
</evidence>
<dbReference type="Pfam" id="PF13516">
    <property type="entry name" value="LRR_6"/>
    <property type="match status" value="1"/>
</dbReference>
<organism evidence="3 4">
    <name type="scientific">Phialemonium thermophilum</name>
    <dbReference type="NCBI Taxonomy" id="223376"/>
    <lineage>
        <taxon>Eukaryota</taxon>
        <taxon>Fungi</taxon>
        <taxon>Dikarya</taxon>
        <taxon>Ascomycota</taxon>
        <taxon>Pezizomycotina</taxon>
        <taxon>Sordariomycetes</taxon>
        <taxon>Sordariomycetidae</taxon>
        <taxon>Cephalothecales</taxon>
        <taxon>Cephalothecaceae</taxon>
        <taxon>Phialemonium</taxon>
    </lineage>
</organism>
<dbReference type="Proteomes" id="UP001586593">
    <property type="component" value="Unassembled WGS sequence"/>
</dbReference>
<protein>
    <recommendedName>
        <fullName evidence="2">DNA repair protein rhp7 treble clef domain-containing protein</fullName>
    </recommendedName>
</protein>
<evidence type="ECO:0000259" key="2">
    <source>
        <dbReference type="Pfam" id="PF23550"/>
    </source>
</evidence>
<proteinExistence type="predicted"/>
<sequence>MDYFPNNPQSQSALTDFLQSQNISAYRIRREAEERQRQAAEAAQQAQAANAAQGTSEPSPTNGEPTQNGTAATLRRATTRNGRRGETANAEEERKKNQAKVLEKIKNAKRKKRSGNDSDDDGELANALAERARLPGQMDNCAVCGKRFTVTPYTRAGPNGGLLCTPCGKELDKENFAAKKSAKRAKQSGSGRRKVQSNILDGTYRTGAKSLMALCIKTLAQNIDLADELGDLPPRAIDKIARELSRRRLLDSRTIKLFLQPGTDTVHVYDGANLTENDIINIFQSVPNLKDLKIRNAIQFKDTVMEYLLSRNLELEALYLHGSNLLSDEAWREFIEKKGESLRSLRVYYTDRYFGDETIALLPQYCPNLKRLKVGHNQKVTADGVRAIADISGLEHLGLQLQNEVHPDAFVSVLNRIGAGLQTLSLTSVPSADNTVLDAIHASCRSLQKLRITDSEDMTDDGFVRLFRGWENPGLVFLDLQKCRHVDASHPRHNPDRIGLCSDGFKALMAHSGKTLTSLNVHACRHISRVAFEEVFGPDKTYPELTHLEVSFCEEVTDFIVGCIFRSCPNLQNLNVFGCMKVKHARVPRGKILVGVPNAIGMVTEGDDD</sequence>
<dbReference type="InterPro" id="IPR032675">
    <property type="entry name" value="LRR_dom_sf"/>
</dbReference>
<comment type="caution">
    <text evidence="3">The sequence shown here is derived from an EMBL/GenBank/DDBJ whole genome shotgun (WGS) entry which is preliminary data.</text>
</comment>
<dbReference type="InterPro" id="IPR056451">
    <property type="entry name" value="Znf_Tbcl_Rhp7"/>
</dbReference>
<feature type="compositionally biased region" description="Low complexity" evidence="1">
    <location>
        <begin position="39"/>
        <end position="53"/>
    </location>
</feature>
<evidence type="ECO:0000313" key="4">
    <source>
        <dbReference type="Proteomes" id="UP001586593"/>
    </source>
</evidence>
<dbReference type="InterPro" id="IPR006553">
    <property type="entry name" value="Leu-rich_rpt_Cys-con_subtyp"/>
</dbReference>
<dbReference type="SMART" id="SM00367">
    <property type="entry name" value="LRR_CC"/>
    <property type="match status" value="3"/>
</dbReference>
<gene>
    <name evidence="3" type="ORF">VTK73DRAFT_9048</name>
</gene>
<dbReference type="InterPro" id="IPR001611">
    <property type="entry name" value="Leu-rich_rpt"/>
</dbReference>
<dbReference type="PANTHER" id="PTHR13318">
    <property type="entry name" value="PARTNER OF PAIRED, ISOFORM B-RELATED"/>
    <property type="match status" value="1"/>
</dbReference>
<feature type="region of interest" description="Disordered" evidence="1">
    <location>
        <begin position="28"/>
        <end position="98"/>
    </location>
</feature>
<name>A0ABR3XLM3_9PEZI</name>
<dbReference type="SUPFAM" id="SSF52047">
    <property type="entry name" value="RNI-like"/>
    <property type="match status" value="1"/>
</dbReference>
<evidence type="ECO:0000313" key="3">
    <source>
        <dbReference type="EMBL" id="KAL1876895.1"/>
    </source>
</evidence>
<feature type="region of interest" description="Disordered" evidence="1">
    <location>
        <begin position="104"/>
        <end position="123"/>
    </location>
</feature>
<reference evidence="3 4" key="1">
    <citation type="journal article" date="2024" name="Commun. Biol.">
        <title>Comparative genomic analysis of thermophilic fungi reveals convergent evolutionary adaptations and gene losses.</title>
        <authorList>
            <person name="Steindorff A.S."/>
            <person name="Aguilar-Pontes M.V."/>
            <person name="Robinson A.J."/>
            <person name="Andreopoulos B."/>
            <person name="LaButti K."/>
            <person name="Kuo A."/>
            <person name="Mondo S."/>
            <person name="Riley R."/>
            <person name="Otillar R."/>
            <person name="Haridas S."/>
            <person name="Lipzen A."/>
            <person name="Grimwood J."/>
            <person name="Schmutz J."/>
            <person name="Clum A."/>
            <person name="Reid I.D."/>
            <person name="Moisan M.C."/>
            <person name="Butler G."/>
            <person name="Nguyen T.T.M."/>
            <person name="Dewar K."/>
            <person name="Conant G."/>
            <person name="Drula E."/>
            <person name="Henrissat B."/>
            <person name="Hansel C."/>
            <person name="Singer S."/>
            <person name="Hutchinson M.I."/>
            <person name="de Vries R.P."/>
            <person name="Natvig D.O."/>
            <person name="Powell A.J."/>
            <person name="Tsang A."/>
            <person name="Grigoriev I.V."/>
        </authorList>
    </citation>
    <scope>NUCLEOTIDE SEQUENCE [LARGE SCALE GENOMIC DNA]</scope>
    <source>
        <strain evidence="3 4">ATCC 24622</strain>
    </source>
</reference>